<dbReference type="Proteomes" id="UP000094009">
    <property type="component" value="Unassembled WGS sequence"/>
</dbReference>
<dbReference type="Gene3D" id="1.10.45.10">
    <property type="entry name" value="Vanillyl-alcohol Oxidase, Chain A, domain 4"/>
    <property type="match status" value="1"/>
</dbReference>
<dbReference type="InterPro" id="IPR016164">
    <property type="entry name" value="FAD-linked_Oxase-like_C"/>
</dbReference>
<dbReference type="InterPro" id="IPR016169">
    <property type="entry name" value="FAD-bd_PCMH_sub2"/>
</dbReference>
<dbReference type="PANTHER" id="PTHR11748:SF103">
    <property type="entry name" value="GLYCOLATE OXIDASE SUBUNIT GLCE"/>
    <property type="match status" value="1"/>
</dbReference>
<dbReference type="InterPro" id="IPR006094">
    <property type="entry name" value="Oxid_FAD_bind_N"/>
</dbReference>
<sequence>MVDVLSPTTPDQLRDAVGWALGSETPLEIIGSGSKRAFGHSVRTNAVLDCSKLSGILFYQPEELVISARAGTPLADIKAALAEKNQQFHFEPGNFPALLDGSSGPDAGTIGGLVACNLAGPRRIKVGAARDHLLGFEAVSGRAEDFKSGGRVMKNVTGFDLSKLMAGSFGTLGVMHTVTLKVMPNDETSATVIVACSDPRAAGKAMTIAMGSENEVSAAAWIAPEDAPHLDVPLAGEYGSGLVALRVEGPKPSVAWRADALCRALAGFGECHEVPESHSHSIWKVVANVAPFVASENTGSVLWRVSVPPASGGDICAQLIEKTGGRAMMDWAGGLIWLQIAASDAAGTPDAMAGTIRDIVANVGGQANLVRASDEIRQATPVFHPEDPALARINARIKENLDPKGILNPGRIAPVSLNGEGA</sequence>
<dbReference type="NCBIfam" id="NF008439">
    <property type="entry name" value="PRK11282.1"/>
    <property type="match status" value="1"/>
</dbReference>
<dbReference type="GO" id="GO:0071949">
    <property type="term" value="F:FAD binding"/>
    <property type="evidence" value="ECO:0007669"/>
    <property type="project" value="InterPro"/>
</dbReference>
<keyword evidence="2" id="KW-0274">FAD</keyword>
<dbReference type="SUPFAM" id="SSF56176">
    <property type="entry name" value="FAD-binding/transporter-associated domain-like"/>
    <property type="match status" value="1"/>
</dbReference>
<dbReference type="AlphaFoldDB" id="A0A853L5Y3"/>
<dbReference type="PANTHER" id="PTHR11748">
    <property type="entry name" value="D-LACTATE DEHYDROGENASE"/>
    <property type="match status" value="1"/>
</dbReference>
<keyword evidence="1" id="KW-0285">Flavoprotein</keyword>
<dbReference type="InterPro" id="IPR016166">
    <property type="entry name" value="FAD-bd_PCMH"/>
</dbReference>
<gene>
    <name evidence="4" type="ORF">TH4_03425</name>
</gene>
<evidence type="ECO:0000256" key="1">
    <source>
        <dbReference type="ARBA" id="ARBA00022630"/>
    </source>
</evidence>
<dbReference type="InterPro" id="IPR016171">
    <property type="entry name" value="Vanillyl_alc_oxidase_C-sub2"/>
</dbReference>
<feature type="domain" description="FAD-binding PCMH-type" evidence="3">
    <location>
        <begin position="1"/>
        <end position="185"/>
    </location>
</feature>
<evidence type="ECO:0000256" key="2">
    <source>
        <dbReference type="ARBA" id="ARBA00022827"/>
    </source>
</evidence>
<dbReference type="RefSeq" id="WP_064779887.1">
    <property type="nucleotide sequence ID" value="NZ_JPVZ01000001.1"/>
</dbReference>
<name>A0A853L5Y3_9PROT</name>
<evidence type="ECO:0000259" key="3">
    <source>
        <dbReference type="PROSITE" id="PS51387"/>
    </source>
</evidence>
<dbReference type="PROSITE" id="PS51387">
    <property type="entry name" value="FAD_PCMH"/>
    <property type="match status" value="1"/>
</dbReference>
<evidence type="ECO:0000313" key="5">
    <source>
        <dbReference type="Proteomes" id="UP000094009"/>
    </source>
</evidence>
<proteinExistence type="predicted"/>
<dbReference type="SUPFAM" id="SSF55103">
    <property type="entry name" value="FAD-linked oxidases, C-terminal domain"/>
    <property type="match status" value="1"/>
</dbReference>
<dbReference type="Gene3D" id="3.30.465.10">
    <property type="match status" value="1"/>
</dbReference>
<dbReference type="InterPro" id="IPR036318">
    <property type="entry name" value="FAD-bd_PCMH-like_sf"/>
</dbReference>
<dbReference type="EMBL" id="JPVZ01000001">
    <property type="protein sequence ID" value="OAZ12131.1"/>
    <property type="molecule type" value="Genomic_DNA"/>
</dbReference>
<dbReference type="Pfam" id="PF01565">
    <property type="entry name" value="FAD_binding_4"/>
    <property type="match status" value="1"/>
</dbReference>
<dbReference type="GO" id="GO:0003824">
    <property type="term" value="F:catalytic activity"/>
    <property type="evidence" value="ECO:0007669"/>
    <property type="project" value="InterPro"/>
</dbReference>
<evidence type="ECO:0000313" key="4">
    <source>
        <dbReference type="EMBL" id="OAZ12131.1"/>
    </source>
</evidence>
<accession>A0A853L5Y3</accession>
<comment type="caution">
    <text evidence="4">The sequence shown here is derived from an EMBL/GenBank/DDBJ whole genome shotgun (WGS) entry which is preliminary data.</text>
</comment>
<protein>
    <submittedName>
        <fullName evidence="4">Glycolate oxidase</fullName>
    </submittedName>
</protein>
<reference evidence="4 5" key="1">
    <citation type="submission" date="2014-07" db="EMBL/GenBank/DDBJ databases">
        <title>Draft genome sequence of Thalassospira tepidiphila 1-1B.</title>
        <authorList>
            <person name="Lai Q."/>
            <person name="Shao Z."/>
        </authorList>
    </citation>
    <scope>NUCLEOTIDE SEQUENCE [LARGE SCALE GENOMIC DNA]</scope>
    <source>
        <strain evidence="4 5">MCCC 1A03514</strain>
    </source>
</reference>
<organism evidence="4 5">
    <name type="scientific">Thalassospira tepidiphila MCCC 1A03514</name>
    <dbReference type="NCBI Taxonomy" id="1177930"/>
    <lineage>
        <taxon>Bacteria</taxon>
        <taxon>Pseudomonadati</taxon>
        <taxon>Pseudomonadota</taxon>
        <taxon>Alphaproteobacteria</taxon>
        <taxon>Rhodospirillales</taxon>
        <taxon>Thalassospiraceae</taxon>
        <taxon>Thalassospira</taxon>
    </lineage>
</organism>